<keyword evidence="1" id="KW-0812">Transmembrane</keyword>
<dbReference type="Proteomes" id="UP000198412">
    <property type="component" value="Unassembled WGS sequence"/>
</dbReference>
<keyword evidence="1" id="KW-0472">Membrane</keyword>
<name>A0A238VZA4_9FLAO</name>
<accession>A0A238VZA4</accession>
<keyword evidence="1" id="KW-1133">Transmembrane helix</keyword>
<sequence>MGLSNFWFYTIMIVVILHIIIGFAYLLYKLSPKKKDKESKNE</sequence>
<organism evidence="2 3">
    <name type="scientific">Lutibacter flavus</name>
    <dbReference type="NCBI Taxonomy" id="691689"/>
    <lineage>
        <taxon>Bacteria</taxon>
        <taxon>Pseudomonadati</taxon>
        <taxon>Bacteroidota</taxon>
        <taxon>Flavobacteriia</taxon>
        <taxon>Flavobacteriales</taxon>
        <taxon>Flavobacteriaceae</taxon>
        <taxon>Lutibacter</taxon>
    </lineage>
</organism>
<proteinExistence type="predicted"/>
<keyword evidence="3" id="KW-1185">Reference proteome</keyword>
<evidence type="ECO:0000313" key="3">
    <source>
        <dbReference type="Proteomes" id="UP000198412"/>
    </source>
</evidence>
<evidence type="ECO:0000313" key="2">
    <source>
        <dbReference type="EMBL" id="SNR39632.1"/>
    </source>
</evidence>
<gene>
    <name evidence="2" type="ORF">SAMN04488111_1217</name>
</gene>
<reference evidence="3" key="1">
    <citation type="submission" date="2017-06" db="EMBL/GenBank/DDBJ databases">
        <authorList>
            <person name="Varghese N."/>
            <person name="Submissions S."/>
        </authorList>
    </citation>
    <scope>NUCLEOTIDE SEQUENCE [LARGE SCALE GENOMIC DNA]</scope>
    <source>
        <strain evidence="3">DSM 27993</strain>
    </source>
</reference>
<feature type="transmembrane region" description="Helical" evidence="1">
    <location>
        <begin position="6"/>
        <end position="28"/>
    </location>
</feature>
<dbReference type="AlphaFoldDB" id="A0A238VZA4"/>
<protein>
    <submittedName>
        <fullName evidence="2">Uncharacterized protein</fullName>
    </submittedName>
</protein>
<dbReference type="EMBL" id="FZNX01000001">
    <property type="protein sequence ID" value="SNR39632.1"/>
    <property type="molecule type" value="Genomic_DNA"/>
</dbReference>
<evidence type="ECO:0000256" key="1">
    <source>
        <dbReference type="SAM" id="Phobius"/>
    </source>
</evidence>